<sequence>MKYSIGEFAERLISVSDFSQGKAGKIISEVAENNSEYIIMKNNQPTAVLISLKEYNGIQDKIASLERQQFDSEICLKLKEAELEAKTTGKRLTHEEVFPDLRSKLLEKAAEDV</sequence>
<proteinExistence type="inferred from homology"/>
<reference evidence="2" key="1">
    <citation type="submission" date="2019-08" db="EMBL/GenBank/DDBJ databases">
        <authorList>
            <person name="Kucharzyk K."/>
            <person name="Murdoch R.W."/>
            <person name="Higgins S."/>
            <person name="Loffler F."/>
        </authorList>
    </citation>
    <scope>NUCLEOTIDE SEQUENCE</scope>
</reference>
<name>A0A645IQP2_9ZZZZ</name>
<evidence type="ECO:0000313" key="2">
    <source>
        <dbReference type="EMBL" id="MPN53416.1"/>
    </source>
</evidence>
<protein>
    <recommendedName>
        <fullName evidence="3">Antitoxin</fullName>
    </recommendedName>
</protein>
<dbReference type="InterPro" id="IPR036165">
    <property type="entry name" value="YefM-like_sf"/>
</dbReference>
<evidence type="ECO:0000256" key="1">
    <source>
        <dbReference type="ARBA" id="ARBA00009981"/>
    </source>
</evidence>
<dbReference type="AlphaFoldDB" id="A0A645IQP2"/>
<dbReference type="SUPFAM" id="SSF143120">
    <property type="entry name" value="YefM-like"/>
    <property type="match status" value="1"/>
</dbReference>
<comment type="similarity">
    <text evidence="1">Belongs to the phD/YefM antitoxin family.</text>
</comment>
<organism evidence="2">
    <name type="scientific">bioreactor metagenome</name>
    <dbReference type="NCBI Taxonomy" id="1076179"/>
    <lineage>
        <taxon>unclassified sequences</taxon>
        <taxon>metagenomes</taxon>
        <taxon>ecological metagenomes</taxon>
    </lineage>
</organism>
<dbReference type="EMBL" id="VSSQ01120521">
    <property type="protein sequence ID" value="MPN53416.1"/>
    <property type="molecule type" value="Genomic_DNA"/>
</dbReference>
<dbReference type="NCBIfam" id="TIGR01552">
    <property type="entry name" value="phd_fam"/>
    <property type="match status" value="1"/>
</dbReference>
<dbReference type="Gene3D" id="3.40.1620.10">
    <property type="entry name" value="YefM-like domain"/>
    <property type="match status" value="1"/>
</dbReference>
<evidence type="ECO:0008006" key="3">
    <source>
        <dbReference type="Google" id="ProtNLM"/>
    </source>
</evidence>
<dbReference type="Pfam" id="PF02604">
    <property type="entry name" value="PhdYeFM_antitox"/>
    <property type="match status" value="1"/>
</dbReference>
<comment type="caution">
    <text evidence="2">The sequence shown here is derived from an EMBL/GenBank/DDBJ whole genome shotgun (WGS) entry which is preliminary data.</text>
</comment>
<dbReference type="InterPro" id="IPR006442">
    <property type="entry name" value="Antitoxin_Phd/YefM"/>
</dbReference>
<gene>
    <name evidence="2" type="ORF">SDC9_201080</name>
</gene>
<accession>A0A645IQP2</accession>